<accession>A0A1Z1MB50</accession>
<proteinExistence type="predicted"/>
<geneLocation type="chloroplast" evidence="1"/>
<organism evidence="1">
    <name type="scientific">Leptosiphonia brodiei</name>
    <dbReference type="NCBI Taxonomy" id="2608611"/>
    <lineage>
        <taxon>Eukaryota</taxon>
        <taxon>Rhodophyta</taxon>
        <taxon>Florideophyceae</taxon>
        <taxon>Rhodymeniophycidae</taxon>
        <taxon>Ceramiales</taxon>
        <taxon>Rhodomelaceae</taxon>
        <taxon>Polysiphonioideae</taxon>
        <taxon>Leptosiphonia</taxon>
    </lineage>
</organism>
<dbReference type="RefSeq" id="YP_009394422.1">
    <property type="nucleotide sequence ID" value="NC_035272.1"/>
</dbReference>
<protein>
    <submittedName>
        <fullName evidence="1">Uncharacterized protein</fullName>
    </submittedName>
</protein>
<keyword evidence="1" id="KW-0934">Plastid</keyword>
<name>A0A1Z1MB50_9FLOR</name>
<sequence length="34" mass="4359">MLILIKLSQMHYHYRLTQLIKMLQDRNRQIYQRI</sequence>
<gene>
    <name evidence="1" type="primary">orf34</name>
</gene>
<reference evidence="1" key="1">
    <citation type="journal article" date="2017" name="J. Phycol.">
        <title>Analysis of chloroplast genomes and a supermatrix inform reclassification of the Rhodomelaceae (Rhodophyta).</title>
        <authorList>
            <person name="Diaz-Tapia P."/>
            <person name="Maggs C.A."/>
            <person name="West J.A."/>
            <person name="Verbruggen H."/>
        </authorList>
    </citation>
    <scope>NUCLEOTIDE SEQUENCE</scope>
    <source>
        <strain evidence="1">PD516</strain>
    </source>
</reference>
<dbReference type="GeneID" id="33356275"/>
<dbReference type="EMBL" id="MF101425">
    <property type="protein sequence ID" value="ARW62984.1"/>
    <property type="molecule type" value="Genomic_DNA"/>
</dbReference>
<evidence type="ECO:0000313" key="1">
    <source>
        <dbReference type="EMBL" id="ARW62984.1"/>
    </source>
</evidence>
<keyword evidence="1" id="KW-0150">Chloroplast</keyword>
<dbReference type="AlphaFoldDB" id="A0A1Z1MB50"/>